<dbReference type="InterPro" id="IPR003593">
    <property type="entry name" value="AAA+_ATPase"/>
</dbReference>
<comment type="similarity">
    <text evidence="1">Belongs to the ABC transporter superfamily.</text>
</comment>
<evidence type="ECO:0000256" key="1">
    <source>
        <dbReference type="ARBA" id="ARBA00005417"/>
    </source>
</evidence>
<dbReference type="Gene3D" id="3.40.50.300">
    <property type="entry name" value="P-loop containing nucleotide triphosphate hydrolases"/>
    <property type="match status" value="1"/>
</dbReference>
<dbReference type="SMART" id="SM00382">
    <property type="entry name" value="AAA"/>
    <property type="match status" value="1"/>
</dbReference>
<dbReference type="PROSITE" id="PS50893">
    <property type="entry name" value="ABC_TRANSPORTER_2"/>
    <property type="match status" value="1"/>
</dbReference>
<dbReference type="InterPro" id="IPR027417">
    <property type="entry name" value="P-loop_NTPase"/>
</dbReference>
<dbReference type="PANTHER" id="PTHR42734:SF6">
    <property type="entry name" value="MOLYBDATE IMPORT ATP-BINDING PROTEIN MOLC"/>
    <property type="match status" value="1"/>
</dbReference>
<dbReference type="AlphaFoldDB" id="A0AAE3TCK9"/>
<dbReference type="RefSeq" id="WP_321534327.1">
    <property type="nucleotide sequence ID" value="NZ_JARGDL010000001.1"/>
</dbReference>
<keyword evidence="3" id="KW-0547">Nucleotide-binding</keyword>
<name>A0AAE3TCK9_9BACT</name>
<gene>
    <name evidence="6" type="ORF">P0M35_00225</name>
</gene>
<comment type="caution">
    <text evidence="6">The sequence shown here is derived from an EMBL/GenBank/DDBJ whole genome shotgun (WGS) entry which is preliminary data.</text>
</comment>
<evidence type="ECO:0000256" key="3">
    <source>
        <dbReference type="ARBA" id="ARBA00022741"/>
    </source>
</evidence>
<dbReference type="PANTHER" id="PTHR42734">
    <property type="entry name" value="METAL TRANSPORT SYSTEM ATP-BINDING PROTEIN TM_0124-RELATED"/>
    <property type="match status" value="1"/>
</dbReference>
<dbReference type="InterPro" id="IPR003439">
    <property type="entry name" value="ABC_transporter-like_ATP-bd"/>
</dbReference>
<dbReference type="FunFam" id="3.40.50.300:FF:000134">
    <property type="entry name" value="Iron-enterobactin ABC transporter ATP-binding protein"/>
    <property type="match status" value="1"/>
</dbReference>
<evidence type="ECO:0000259" key="5">
    <source>
        <dbReference type="PROSITE" id="PS50893"/>
    </source>
</evidence>
<sequence>MSLVNISIDDLFFTYPLSDENPFTLKINELKIYDADFISLIGPNGCGKSTLLKIITRLLKPQKGEIKVFDKSLNKISQKELAKYISYVPQTNYSVFPYSVYEIVMMGRFHNLSLMGFETSEDKEIVKSALNEMQVYHLAKKGIKELSGGEAQRVFIARAIAQQSKIILLDEPTSHLDLEHQILIFNKLIELNSKDNKTIITVSHDLNLVANFSRRIVLLKDGMIKLDGDKSVLLNKENIKKYFNVDAEIINNTDDKFNIVINPNI</sequence>
<proteinExistence type="inferred from homology"/>
<dbReference type="InterPro" id="IPR017871">
    <property type="entry name" value="ABC_transporter-like_CS"/>
</dbReference>
<reference evidence="6" key="1">
    <citation type="submission" date="2023-03" db="EMBL/GenBank/DDBJ databases">
        <title>Stygiobacter electus gen. nov., sp. nov., facultatively anaerobic thermotolerant bacterium of the class Ignavibacteria from a well of Yessentuki mineral water deposit.</title>
        <authorList>
            <person name="Podosokorskaya O.A."/>
            <person name="Elcheninov A.G."/>
            <person name="Petrova N.F."/>
            <person name="Zavarzina D.G."/>
            <person name="Kublanov I.V."/>
            <person name="Merkel A.Y."/>
        </authorList>
    </citation>
    <scope>NUCLEOTIDE SEQUENCE</scope>
    <source>
        <strain evidence="6">09-Me</strain>
    </source>
</reference>
<evidence type="ECO:0000256" key="4">
    <source>
        <dbReference type="ARBA" id="ARBA00022840"/>
    </source>
</evidence>
<accession>A0AAE3TCK9</accession>
<evidence type="ECO:0000313" key="6">
    <source>
        <dbReference type="EMBL" id="MDF1610562.1"/>
    </source>
</evidence>
<keyword evidence="7" id="KW-1185">Reference proteome</keyword>
<feature type="domain" description="ABC transporter" evidence="5">
    <location>
        <begin position="6"/>
        <end position="246"/>
    </location>
</feature>
<dbReference type="Proteomes" id="UP001221302">
    <property type="component" value="Unassembled WGS sequence"/>
</dbReference>
<keyword evidence="4 6" id="KW-0067">ATP-binding</keyword>
<evidence type="ECO:0000313" key="7">
    <source>
        <dbReference type="Proteomes" id="UP001221302"/>
    </source>
</evidence>
<dbReference type="CDD" id="cd03214">
    <property type="entry name" value="ABC_Iron-Siderophores_B12_Hemin"/>
    <property type="match status" value="1"/>
</dbReference>
<dbReference type="PROSITE" id="PS00211">
    <property type="entry name" value="ABC_TRANSPORTER_1"/>
    <property type="match status" value="1"/>
</dbReference>
<keyword evidence="2" id="KW-0813">Transport</keyword>
<protein>
    <submittedName>
        <fullName evidence="6">ABC transporter ATP-binding protein</fullName>
    </submittedName>
</protein>
<dbReference type="InterPro" id="IPR050153">
    <property type="entry name" value="Metal_Ion_Import_ABC"/>
</dbReference>
<dbReference type="Pfam" id="PF00005">
    <property type="entry name" value="ABC_tran"/>
    <property type="match status" value="1"/>
</dbReference>
<organism evidence="6 7">
    <name type="scientific">Stygiobacter electus</name>
    <dbReference type="NCBI Taxonomy" id="3032292"/>
    <lineage>
        <taxon>Bacteria</taxon>
        <taxon>Pseudomonadati</taxon>
        <taxon>Ignavibacteriota</taxon>
        <taxon>Ignavibacteria</taxon>
        <taxon>Ignavibacteriales</taxon>
        <taxon>Melioribacteraceae</taxon>
        <taxon>Stygiobacter</taxon>
    </lineage>
</organism>
<dbReference type="GO" id="GO:0005524">
    <property type="term" value="F:ATP binding"/>
    <property type="evidence" value="ECO:0007669"/>
    <property type="project" value="UniProtKB-KW"/>
</dbReference>
<dbReference type="EMBL" id="JARGDL010000001">
    <property type="protein sequence ID" value="MDF1610562.1"/>
    <property type="molecule type" value="Genomic_DNA"/>
</dbReference>
<dbReference type="SUPFAM" id="SSF52540">
    <property type="entry name" value="P-loop containing nucleoside triphosphate hydrolases"/>
    <property type="match status" value="1"/>
</dbReference>
<dbReference type="GO" id="GO:0016887">
    <property type="term" value="F:ATP hydrolysis activity"/>
    <property type="evidence" value="ECO:0007669"/>
    <property type="project" value="InterPro"/>
</dbReference>
<evidence type="ECO:0000256" key="2">
    <source>
        <dbReference type="ARBA" id="ARBA00022448"/>
    </source>
</evidence>